<dbReference type="AlphaFoldDB" id="A0AAF0PZC5"/>
<dbReference type="GO" id="GO:0016787">
    <property type="term" value="F:hydrolase activity"/>
    <property type="evidence" value="ECO:0007669"/>
    <property type="project" value="UniProtKB-KW"/>
</dbReference>
<evidence type="ECO:0000256" key="3">
    <source>
        <dbReference type="ARBA" id="ARBA00022722"/>
    </source>
</evidence>
<evidence type="ECO:0000256" key="5">
    <source>
        <dbReference type="ARBA" id="ARBA00022801"/>
    </source>
</evidence>
<keyword evidence="4" id="KW-0255">Endonuclease</keyword>
<dbReference type="InterPro" id="IPR041373">
    <property type="entry name" value="RT_RNaseH"/>
</dbReference>
<evidence type="ECO:0000313" key="8">
    <source>
        <dbReference type="EMBL" id="WMV13622.1"/>
    </source>
</evidence>
<dbReference type="GO" id="GO:0004519">
    <property type="term" value="F:endonuclease activity"/>
    <property type="evidence" value="ECO:0007669"/>
    <property type="project" value="UniProtKB-KW"/>
</dbReference>
<sequence length="96" mass="11696">MVLWYIVTPLEWHWDVSLCKIRKVISYASRQLKVHEKNYPTHDLELAAVVFALKIWIHYLYGVHVDVFTDHKSLQYVFSQKDLNLRQRRWLELLKD</sequence>
<dbReference type="InterPro" id="IPR043502">
    <property type="entry name" value="DNA/RNA_pol_sf"/>
</dbReference>
<evidence type="ECO:0000313" key="9">
    <source>
        <dbReference type="Proteomes" id="UP001234989"/>
    </source>
</evidence>
<dbReference type="SUPFAM" id="SSF56672">
    <property type="entry name" value="DNA/RNA polymerases"/>
    <property type="match status" value="1"/>
</dbReference>
<feature type="domain" description="Reverse transcriptase RNase H-like" evidence="7">
    <location>
        <begin position="22"/>
        <end position="95"/>
    </location>
</feature>
<evidence type="ECO:0000256" key="6">
    <source>
        <dbReference type="ARBA" id="ARBA00022918"/>
    </source>
</evidence>
<evidence type="ECO:0000256" key="4">
    <source>
        <dbReference type="ARBA" id="ARBA00022759"/>
    </source>
</evidence>
<evidence type="ECO:0000256" key="1">
    <source>
        <dbReference type="ARBA" id="ARBA00022679"/>
    </source>
</evidence>
<keyword evidence="9" id="KW-1185">Reference proteome</keyword>
<keyword evidence="6" id="KW-0695">RNA-directed DNA polymerase</keyword>
<proteinExistence type="predicted"/>
<evidence type="ECO:0000256" key="2">
    <source>
        <dbReference type="ARBA" id="ARBA00022695"/>
    </source>
</evidence>
<dbReference type="Pfam" id="PF17917">
    <property type="entry name" value="RT_RNaseH"/>
    <property type="match status" value="1"/>
</dbReference>
<dbReference type="CDD" id="cd09274">
    <property type="entry name" value="RNase_HI_RT_Ty3"/>
    <property type="match status" value="1"/>
</dbReference>
<protein>
    <recommendedName>
        <fullName evidence="7">Reverse transcriptase RNase H-like domain-containing protein</fullName>
    </recommendedName>
</protein>
<reference evidence="8" key="1">
    <citation type="submission" date="2023-08" db="EMBL/GenBank/DDBJ databases">
        <title>A de novo genome assembly of Solanum verrucosum Schlechtendal, a Mexican diploid species geographically isolated from the other diploid A-genome species in potato relatives.</title>
        <authorList>
            <person name="Hosaka K."/>
        </authorList>
    </citation>
    <scope>NUCLEOTIDE SEQUENCE</scope>
    <source>
        <tissue evidence="8">Young leaves</tissue>
    </source>
</reference>
<name>A0AAF0PZC5_SOLVR</name>
<keyword evidence="1" id="KW-0808">Transferase</keyword>
<organism evidence="8 9">
    <name type="scientific">Solanum verrucosum</name>
    <dbReference type="NCBI Taxonomy" id="315347"/>
    <lineage>
        <taxon>Eukaryota</taxon>
        <taxon>Viridiplantae</taxon>
        <taxon>Streptophyta</taxon>
        <taxon>Embryophyta</taxon>
        <taxon>Tracheophyta</taxon>
        <taxon>Spermatophyta</taxon>
        <taxon>Magnoliopsida</taxon>
        <taxon>eudicotyledons</taxon>
        <taxon>Gunneridae</taxon>
        <taxon>Pentapetalae</taxon>
        <taxon>asterids</taxon>
        <taxon>lamiids</taxon>
        <taxon>Solanales</taxon>
        <taxon>Solanaceae</taxon>
        <taxon>Solanoideae</taxon>
        <taxon>Solaneae</taxon>
        <taxon>Solanum</taxon>
    </lineage>
</organism>
<dbReference type="PANTHER" id="PTHR34072:SF52">
    <property type="entry name" value="RIBONUCLEASE H"/>
    <property type="match status" value="1"/>
</dbReference>
<gene>
    <name evidence="8" type="ORF">MTR67_007007</name>
</gene>
<evidence type="ECO:0000259" key="7">
    <source>
        <dbReference type="Pfam" id="PF17917"/>
    </source>
</evidence>
<dbReference type="EMBL" id="CP133613">
    <property type="protein sequence ID" value="WMV13622.1"/>
    <property type="molecule type" value="Genomic_DNA"/>
</dbReference>
<accession>A0AAF0PZC5</accession>
<keyword evidence="3" id="KW-0540">Nuclease</keyword>
<dbReference type="PANTHER" id="PTHR34072">
    <property type="entry name" value="ENZYMATIC POLYPROTEIN-RELATED"/>
    <property type="match status" value="1"/>
</dbReference>
<keyword evidence="2" id="KW-0548">Nucleotidyltransferase</keyword>
<dbReference type="GO" id="GO:0003964">
    <property type="term" value="F:RNA-directed DNA polymerase activity"/>
    <property type="evidence" value="ECO:0007669"/>
    <property type="project" value="UniProtKB-KW"/>
</dbReference>
<keyword evidence="5" id="KW-0378">Hydrolase</keyword>
<dbReference type="Proteomes" id="UP001234989">
    <property type="component" value="Chromosome 2"/>
</dbReference>